<dbReference type="InterPro" id="IPR006311">
    <property type="entry name" value="TAT_signal"/>
</dbReference>
<keyword evidence="2" id="KW-0813">Transport</keyword>
<proteinExistence type="inferred from homology"/>
<dbReference type="RefSeq" id="WP_114796643.1">
    <property type="nucleotide sequence ID" value="NZ_QQZY01000005.1"/>
</dbReference>
<evidence type="ECO:0000313" key="5">
    <source>
        <dbReference type="EMBL" id="RDI74132.1"/>
    </source>
</evidence>
<gene>
    <name evidence="5" type="ORF">Gocc_2229</name>
</gene>
<dbReference type="PROSITE" id="PS51318">
    <property type="entry name" value="TAT"/>
    <property type="match status" value="1"/>
</dbReference>
<keyword evidence="3" id="KW-0732">Signal</keyword>
<evidence type="ECO:0000313" key="6">
    <source>
        <dbReference type="Proteomes" id="UP000254134"/>
    </source>
</evidence>
<dbReference type="Proteomes" id="UP000254134">
    <property type="component" value="Unassembled WGS sequence"/>
</dbReference>
<evidence type="ECO:0000256" key="2">
    <source>
        <dbReference type="ARBA" id="ARBA00022448"/>
    </source>
</evidence>
<reference evidence="6" key="2">
    <citation type="journal article" date="2019" name="MicrobiologyOpen">
        <title>High-quality draft genome sequence of Gaiella occulta isolated from a 150 meter deep mineral water borehole and comparison with the genome sequences of other deep-branching lineages of the phylum Actinobacteria.</title>
        <authorList>
            <person name="Severino R."/>
            <person name="Froufe H.J.C."/>
            <person name="Barroso C."/>
            <person name="Albuquerque L."/>
            <person name="Lobo-da-Cunha A."/>
            <person name="da Costa M.S."/>
            <person name="Egas C."/>
        </authorList>
    </citation>
    <scope>NUCLEOTIDE SEQUENCE [LARGE SCALE GENOMIC DNA]</scope>
    <source>
        <strain evidence="6">F2-233</strain>
    </source>
</reference>
<comment type="caution">
    <text evidence="5">The sequence shown here is derived from an EMBL/GenBank/DDBJ whole genome shotgun (WGS) entry which is preliminary data.</text>
</comment>
<feature type="region of interest" description="Disordered" evidence="4">
    <location>
        <begin position="1"/>
        <end position="24"/>
    </location>
</feature>
<dbReference type="Pfam" id="PF13416">
    <property type="entry name" value="SBP_bac_8"/>
    <property type="match status" value="1"/>
</dbReference>
<dbReference type="InterPro" id="IPR050490">
    <property type="entry name" value="Bact_solute-bd_prot1"/>
</dbReference>
<dbReference type="EMBL" id="QQZY01000005">
    <property type="protein sequence ID" value="RDI74132.1"/>
    <property type="molecule type" value="Genomic_DNA"/>
</dbReference>
<dbReference type="OrthoDB" id="9780991at2"/>
<keyword evidence="6" id="KW-1185">Reference proteome</keyword>
<evidence type="ECO:0000256" key="3">
    <source>
        <dbReference type="ARBA" id="ARBA00022729"/>
    </source>
</evidence>
<dbReference type="AlphaFoldDB" id="A0A7M2YVH0"/>
<comment type="similarity">
    <text evidence="1">Belongs to the bacterial solute-binding protein 1 family.</text>
</comment>
<dbReference type="InterPro" id="IPR006059">
    <property type="entry name" value="SBP"/>
</dbReference>
<protein>
    <submittedName>
        <fullName evidence="5">Bacterial extracellular solute-binding protein</fullName>
    </submittedName>
</protein>
<accession>A0A7M2YVH0</accession>
<dbReference type="SUPFAM" id="SSF53850">
    <property type="entry name" value="Periplasmic binding protein-like II"/>
    <property type="match status" value="1"/>
</dbReference>
<organism evidence="5 6">
    <name type="scientific">Gaiella occulta</name>
    <dbReference type="NCBI Taxonomy" id="1002870"/>
    <lineage>
        <taxon>Bacteria</taxon>
        <taxon>Bacillati</taxon>
        <taxon>Actinomycetota</taxon>
        <taxon>Thermoleophilia</taxon>
        <taxon>Gaiellales</taxon>
        <taxon>Gaiellaceae</taxon>
        <taxon>Gaiella</taxon>
    </lineage>
</organism>
<dbReference type="PANTHER" id="PTHR43649:SF34">
    <property type="entry name" value="ABC TRANSPORTER PERIPLASMIC-BINDING PROTEIN YCJN-RELATED"/>
    <property type="match status" value="1"/>
</dbReference>
<dbReference type="PANTHER" id="PTHR43649">
    <property type="entry name" value="ARABINOSE-BINDING PROTEIN-RELATED"/>
    <property type="match status" value="1"/>
</dbReference>
<reference evidence="5 6" key="1">
    <citation type="submission" date="2018-07" db="EMBL/GenBank/DDBJ databases">
        <title>High-quality-draft genome sequence of Gaiella occulta.</title>
        <authorList>
            <person name="Severino R."/>
            <person name="Froufe H.J.C."/>
            <person name="Rainey F.A."/>
            <person name="Barroso C."/>
            <person name="Albuquerque L."/>
            <person name="Lobo-Da-Cunha A."/>
            <person name="Da Costa M.S."/>
            <person name="Egas C."/>
        </authorList>
    </citation>
    <scope>NUCLEOTIDE SEQUENCE [LARGE SCALE GENOMIC DNA]</scope>
    <source>
        <strain evidence="5 6">F2-233</strain>
    </source>
</reference>
<evidence type="ECO:0000256" key="1">
    <source>
        <dbReference type="ARBA" id="ARBA00008520"/>
    </source>
</evidence>
<sequence>MATSNRVPGSARSEGQGRGGTTRRELIRHASIGAAAVVAAGMGAKTAVAGPARFMGREAKYTLRIIQWSHFVPAYDKWFDNIYIKRWGAANDTEVTVDHISATDIPARAAAEVAAQSGHDIFFFLAPPAAYEDQVIDHKEIVEEVTRKRGKMNDLAFRSTYNPKTKKYFAFADNYVPDPANYRTDLWGEVGLKPTSWDNVLKAAPKLKAMGNPVGIGMSNELDSNMALMALMMCFGSFIQNDRNQVVLNSKATREALKFGKALYDQGMSDEIFAWTPASNNQAMLAGRLSFAMNAISITRSAELLNPDLAAKIELLPIPSGPNGRIGLEHVMGCYVIWKFAKNKKMAKKFLADLETKYVGAFENSKFYNFPTWPRSVPNIKRRVERDPIAKPAGKYTVLAEIADKYTKNVGYPGTSNAAIDEMFNKFLIPQMFAEVAQGKRTPDDAALTYDRQIKEIFRKWRAQGKV</sequence>
<name>A0A7M2YVH0_9ACTN</name>
<evidence type="ECO:0000256" key="4">
    <source>
        <dbReference type="SAM" id="MobiDB-lite"/>
    </source>
</evidence>
<dbReference type="Gene3D" id="3.40.190.10">
    <property type="entry name" value="Periplasmic binding protein-like II"/>
    <property type="match status" value="1"/>
</dbReference>